<dbReference type="SUPFAM" id="SSF47413">
    <property type="entry name" value="lambda repressor-like DNA-binding domains"/>
    <property type="match status" value="1"/>
</dbReference>
<evidence type="ECO:0000259" key="1">
    <source>
        <dbReference type="PROSITE" id="PS50943"/>
    </source>
</evidence>
<feature type="domain" description="HTH cro/C1-type" evidence="1">
    <location>
        <begin position="18"/>
        <end position="72"/>
    </location>
</feature>
<dbReference type="PROSITE" id="PS50943">
    <property type="entry name" value="HTH_CROC1"/>
    <property type="match status" value="1"/>
</dbReference>
<dbReference type="EMBL" id="AP026073">
    <property type="protein sequence ID" value="BDM67192.1"/>
    <property type="molecule type" value="Genomic_DNA"/>
</dbReference>
<dbReference type="Proteomes" id="UP001059597">
    <property type="component" value="Chromosome"/>
</dbReference>
<name>A0ABM7ZLB3_STRNI</name>
<proteinExistence type="predicted"/>
<evidence type="ECO:0000313" key="2">
    <source>
        <dbReference type="EMBL" id="BDM67192.1"/>
    </source>
</evidence>
<keyword evidence="3" id="KW-1185">Reference proteome</keyword>
<protein>
    <recommendedName>
        <fullName evidence="1">HTH cro/C1-type domain-containing protein</fullName>
    </recommendedName>
</protein>
<dbReference type="Gene3D" id="1.10.260.40">
    <property type="entry name" value="lambda repressor-like DNA-binding domains"/>
    <property type="match status" value="1"/>
</dbReference>
<evidence type="ECO:0000313" key="3">
    <source>
        <dbReference type="Proteomes" id="UP001059597"/>
    </source>
</evidence>
<gene>
    <name evidence="2" type="ORF">HEK616_06790</name>
</gene>
<dbReference type="CDD" id="cd00093">
    <property type="entry name" value="HTH_XRE"/>
    <property type="match status" value="1"/>
</dbReference>
<dbReference type="SMART" id="SM00530">
    <property type="entry name" value="HTH_XRE"/>
    <property type="match status" value="1"/>
</dbReference>
<dbReference type="InterPro" id="IPR001387">
    <property type="entry name" value="Cro/C1-type_HTH"/>
</dbReference>
<dbReference type="Pfam" id="PF13560">
    <property type="entry name" value="HTH_31"/>
    <property type="match status" value="1"/>
</dbReference>
<dbReference type="InterPro" id="IPR010982">
    <property type="entry name" value="Lambda_DNA-bd_dom_sf"/>
</dbReference>
<organism evidence="2 3">
    <name type="scientific">Streptomyces nigrescens</name>
    <dbReference type="NCBI Taxonomy" id="1920"/>
    <lineage>
        <taxon>Bacteria</taxon>
        <taxon>Bacillati</taxon>
        <taxon>Actinomycetota</taxon>
        <taxon>Actinomycetes</taxon>
        <taxon>Kitasatosporales</taxon>
        <taxon>Streptomycetaceae</taxon>
        <taxon>Streptomyces</taxon>
    </lineage>
</organism>
<sequence>MAQMADANGEARRIGEAIRRARVLAKRLQADVAAVLGYHQSKVSRLEGGRGTEDIRVLRAVAEELKIPPHVLGLSA</sequence>
<accession>A0ABM7ZLB3</accession>
<reference evidence="2" key="1">
    <citation type="submission" date="2022-06" db="EMBL/GenBank/DDBJ databases">
        <title>Complete genome sequence of Streptomyces nigrescens HEK616.</title>
        <authorList>
            <person name="Asamizu S."/>
            <person name="Onaka H."/>
        </authorList>
    </citation>
    <scope>NUCLEOTIDE SEQUENCE</scope>
    <source>
        <strain evidence="2">HEK616</strain>
    </source>
</reference>